<feature type="transmembrane region" description="Helical" evidence="1">
    <location>
        <begin position="116"/>
        <end position="142"/>
    </location>
</feature>
<evidence type="ECO:0000256" key="1">
    <source>
        <dbReference type="SAM" id="Phobius"/>
    </source>
</evidence>
<keyword evidence="1" id="KW-1133">Transmembrane helix</keyword>
<dbReference type="RefSeq" id="WP_204634684.1">
    <property type="nucleotide sequence ID" value="NZ_JADIKC010000002.1"/>
</dbReference>
<protein>
    <submittedName>
        <fullName evidence="2">Uncharacterized protein</fullName>
    </submittedName>
</protein>
<reference evidence="2 3" key="1">
    <citation type="submission" date="2020-10" db="EMBL/GenBank/DDBJ databases">
        <title>Phylogeny of dyella-like bacteria.</title>
        <authorList>
            <person name="Fu J."/>
        </authorList>
    </citation>
    <scope>NUCLEOTIDE SEQUENCE [LARGE SCALE GENOMIC DNA]</scope>
    <source>
        <strain evidence="2 3">THG-B117</strain>
    </source>
</reference>
<keyword evidence="1" id="KW-0812">Transmembrane</keyword>
<dbReference type="Proteomes" id="UP001430065">
    <property type="component" value="Unassembled WGS sequence"/>
</dbReference>
<name>A0ABS2JN42_9GAMM</name>
<gene>
    <name evidence="2" type="ORF">ISP20_03495</name>
</gene>
<comment type="caution">
    <text evidence="2">The sequence shown here is derived from an EMBL/GenBank/DDBJ whole genome shotgun (WGS) entry which is preliminary data.</text>
</comment>
<proteinExistence type="predicted"/>
<feature type="transmembrane region" description="Helical" evidence="1">
    <location>
        <begin position="37"/>
        <end position="55"/>
    </location>
</feature>
<evidence type="ECO:0000313" key="2">
    <source>
        <dbReference type="EMBL" id="MBM7120215.1"/>
    </source>
</evidence>
<evidence type="ECO:0000313" key="3">
    <source>
        <dbReference type="Proteomes" id="UP001430065"/>
    </source>
</evidence>
<feature type="transmembrane region" description="Helical" evidence="1">
    <location>
        <begin position="84"/>
        <end position="104"/>
    </location>
</feature>
<sequence length="174" mass="19372">MRKAVNILALLFCGFASAALAWLSVRYLGLENVRSALRFATAPAVFLGGFAATLLGKVHDLTEISGMPVHIIDRVTPKVRAIHIRLWMLIALIAMATVGGWIVASVDANYAAAHFWVSYASISCLAIMIAVTIVEMIYLPMLHMDYSKFRMRAIREYRDAQTREETLKKLRGSE</sequence>
<organism evidence="2 3">
    <name type="scientific">Dyella kyungheensis</name>
    <dbReference type="NCBI Taxonomy" id="1242174"/>
    <lineage>
        <taxon>Bacteria</taxon>
        <taxon>Pseudomonadati</taxon>
        <taxon>Pseudomonadota</taxon>
        <taxon>Gammaproteobacteria</taxon>
        <taxon>Lysobacterales</taxon>
        <taxon>Rhodanobacteraceae</taxon>
        <taxon>Dyella</taxon>
    </lineage>
</organism>
<accession>A0ABS2JN42</accession>
<keyword evidence="1" id="KW-0472">Membrane</keyword>
<dbReference type="EMBL" id="JADIKC010000002">
    <property type="protein sequence ID" value="MBM7120215.1"/>
    <property type="molecule type" value="Genomic_DNA"/>
</dbReference>
<keyword evidence="3" id="KW-1185">Reference proteome</keyword>